<dbReference type="GO" id="GO:0008083">
    <property type="term" value="F:growth factor activity"/>
    <property type="evidence" value="ECO:0007669"/>
    <property type="project" value="UniProtKB-KW"/>
</dbReference>
<dbReference type="GO" id="GO:0005576">
    <property type="term" value="C:extracellular region"/>
    <property type="evidence" value="ECO:0007669"/>
    <property type="project" value="UniProtKB-SubCell"/>
</dbReference>
<dbReference type="Pfam" id="PF00341">
    <property type="entry name" value="PDGF"/>
    <property type="match status" value="1"/>
</dbReference>
<evidence type="ECO:0000313" key="4">
    <source>
        <dbReference type="EMBL" id="KAK7868530.1"/>
    </source>
</evidence>
<evidence type="ECO:0000256" key="1">
    <source>
        <dbReference type="RuleBase" id="RU003818"/>
    </source>
</evidence>
<evidence type="ECO:0000256" key="2">
    <source>
        <dbReference type="SAM" id="MobiDB-lite"/>
    </source>
</evidence>
<name>A0AAN9ZB47_9ORTH</name>
<dbReference type="SMART" id="SM00141">
    <property type="entry name" value="PDGF"/>
    <property type="match status" value="1"/>
</dbReference>
<sequence>MAPRCVASRRAGSRGRRRSPSAGAGVPTPCGPVPTPLRPREGGVRSDASARPPEIRALVGWSVGWSDAAMATCSPRTAVWKLLLGALLVQCVAASSSPALRHARHLRRSRTVDETTRRIAQDIAVKVTNVSSVTQLYNLMVQYNKQYCDDSVFKELEKLSKSRQDEAALLSMKAHCRKFKQRHLARSLQRRETRGSMKIGSEAQEIEALVKKFQRTKTGCKPKNTLVEFPPSAESVYLPRCTNVKRCSGCCPNKLHVCRPVAGNIQTVKRKVVDIRVSTKDYKPIMKVKVMEVEQHNKCECGCKITVQCSPQHEYDEQNCNCRCRYSHEMKHCSFPRTWNSNNCKCECPPTSCSPGHHRDPETCKCIRSSSIINFTTKLKKRNKNTEKPG</sequence>
<comment type="caution">
    <text evidence="4">The sequence shown here is derived from an EMBL/GenBank/DDBJ whole genome shotgun (WGS) entry which is preliminary data.</text>
</comment>
<gene>
    <name evidence="4" type="ORF">R5R35_004813</name>
</gene>
<feature type="region of interest" description="Disordered" evidence="2">
    <location>
        <begin position="1"/>
        <end position="49"/>
    </location>
</feature>
<evidence type="ECO:0000313" key="5">
    <source>
        <dbReference type="Proteomes" id="UP001378592"/>
    </source>
</evidence>
<dbReference type="InterPro" id="IPR000072">
    <property type="entry name" value="PDGF/VEGF_dom"/>
</dbReference>
<keyword evidence="5" id="KW-1185">Reference proteome</keyword>
<evidence type="ECO:0000259" key="3">
    <source>
        <dbReference type="PROSITE" id="PS50278"/>
    </source>
</evidence>
<dbReference type="EMBL" id="JAZDUA010000092">
    <property type="protein sequence ID" value="KAK7868530.1"/>
    <property type="molecule type" value="Genomic_DNA"/>
</dbReference>
<protein>
    <recommendedName>
        <fullName evidence="3">Platelet-derived growth factor (PDGF) family profile domain-containing protein</fullName>
    </recommendedName>
</protein>
<proteinExistence type="inferred from homology"/>
<comment type="similarity">
    <text evidence="1">Belongs to the PDGF/VEGF growth factor family.</text>
</comment>
<feature type="domain" description="Platelet-derived growth factor (PDGF) family profile" evidence="3">
    <location>
        <begin position="205"/>
        <end position="306"/>
    </location>
</feature>
<reference evidence="4 5" key="1">
    <citation type="submission" date="2024-03" db="EMBL/GenBank/DDBJ databases">
        <title>The genome assembly and annotation of the cricket Gryllus longicercus Weissman &amp; Gray.</title>
        <authorList>
            <person name="Szrajer S."/>
            <person name="Gray D."/>
            <person name="Ylla G."/>
        </authorList>
    </citation>
    <scope>NUCLEOTIDE SEQUENCE [LARGE SCALE GENOMIC DNA]</scope>
    <source>
        <strain evidence="4">DAG 2021-001</strain>
        <tissue evidence="4">Whole body minus gut</tissue>
    </source>
</reference>
<dbReference type="Proteomes" id="UP001378592">
    <property type="component" value="Unassembled WGS sequence"/>
</dbReference>
<dbReference type="Gene3D" id="2.10.90.10">
    <property type="entry name" value="Cystine-knot cytokines"/>
    <property type="match status" value="1"/>
</dbReference>
<organism evidence="4 5">
    <name type="scientific">Gryllus longicercus</name>
    <dbReference type="NCBI Taxonomy" id="2509291"/>
    <lineage>
        <taxon>Eukaryota</taxon>
        <taxon>Metazoa</taxon>
        <taxon>Ecdysozoa</taxon>
        <taxon>Arthropoda</taxon>
        <taxon>Hexapoda</taxon>
        <taxon>Insecta</taxon>
        <taxon>Pterygota</taxon>
        <taxon>Neoptera</taxon>
        <taxon>Polyneoptera</taxon>
        <taxon>Orthoptera</taxon>
        <taxon>Ensifera</taxon>
        <taxon>Gryllidea</taxon>
        <taxon>Grylloidea</taxon>
        <taxon>Gryllidae</taxon>
        <taxon>Gryllinae</taxon>
        <taxon>Gryllus</taxon>
    </lineage>
</organism>
<dbReference type="InterPro" id="IPR029034">
    <property type="entry name" value="Cystine-knot_cytokine"/>
</dbReference>
<accession>A0AAN9ZB47</accession>
<dbReference type="AlphaFoldDB" id="A0AAN9ZB47"/>
<keyword evidence="1" id="KW-0339">Growth factor</keyword>
<dbReference type="GO" id="GO:0016020">
    <property type="term" value="C:membrane"/>
    <property type="evidence" value="ECO:0007669"/>
    <property type="project" value="InterPro"/>
</dbReference>
<dbReference type="PROSITE" id="PS50278">
    <property type="entry name" value="PDGF_2"/>
    <property type="match status" value="1"/>
</dbReference>
<dbReference type="SUPFAM" id="SSF57501">
    <property type="entry name" value="Cystine-knot cytokines"/>
    <property type="match status" value="1"/>
</dbReference>